<dbReference type="KEGG" id="hch:HCH_04371"/>
<comment type="function">
    <text evidence="4">Required for formation of the rod structure in the basal body of the flagellar apparatus. Together with FliI and FliH, may constitute the export apparatus of flagellin.</text>
</comment>
<protein>
    <recommendedName>
        <fullName evidence="2">Flagellar biosynthetic protein FlhB</fullName>
    </recommendedName>
</protein>
<dbReference type="SUPFAM" id="SSF160544">
    <property type="entry name" value="EscU C-terminal domain-like"/>
    <property type="match status" value="1"/>
</dbReference>
<evidence type="ECO:0000256" key="5">
    <source>
        <dbReference type="SAM" id="MobiDB-lite"/>
    </source>
</evidence>
<dbReference type="InterPro" id="IPR029025">
    <property type="entry name" value="T3SS_substrate_exporter_C"/>
</dbReference>
<dbReference type="PANTHER" id="PTHR30531">
    <property type="entry name" value="FLAGELLAR BIOSYNTHETIC PROTEIN FLHB"/>
    <property type="match status" value="1"/>
</dbReference>
<dbReference type="InterPro" id="IPR006135">
    <property type="entry name" value="T3SS_substrate_exporter"/>
</dbReference>
<dbReference type="Pfam" id="PF01312">
    <property type="entry name" value="Bac_export_2"/>
    <property type="match status" value="1"/>
</dbReference>
<evidence type="ECO:0000256" key="2">
    <source>
        <dbReference type="ARBA" id="ARBA00021622"/>
    </source>
</evidence>
<dbReference type="AlphaFoldDB" id="Q2SE47"/>
<dbReference type="PRINTS" id="PR00950">
    <property type="entry name" value="TYPE3IMSPROT"/>
</dbReference>
<accession>Q2SE47</accession>
<evidence type="ECO:0000256" key="1">
    <source>
        <dbReference type="ARBA" id="ARBA00010690"/>
    </source>
</evidence>
<dbReference type="HOGENOM" id="CLU_041013_4_0_6"/>
<dbReference type="Proteomes" id="UP000000238">
    <property type="component" value="Chromosome"/>
</dbReference>
<keyword evidence="6" id="KW-0969">Cilium</keyword>
<sequence>MTKKQQDTQSNHSQETSQNDIQQAIALFYDGKQAPKVSAKGEADLAEEIIAIAREHGVPLYENPELVRSLAQLDLGDEIPELLYRVIAEIIAFAYHIQGKTPEGFQPPPHTENNAP</sequence>
<dbReference type="STRING" id="349521.HCH_04371"/>
<keyword evidence="3" id="KW-0653">Protein transport</keyword>
<dbReference type="PANTHER" id="PTHR30531:SF12">
    <property type="entry name" value="FLAGELLAR BIOSYNTHETIC PROTEIN FLHB"/>
    <property type="match status" value="1"/>
</dbReference>
<dbReference type="EMBL" id="CP000155">
    <property type="protein sequence ID" value="ABC31077.1"/>
    <property type="molecule type" value="Genomic_DNA"/>
</dbReference>
<evidence type="ECO:0000256" key="3">
    <source>
        <dbReference type="ARBA" id="ARBA00023225"/>
    </source>
</evidence>
<keyword evidence="6" id="KW-0282">Flagellum</keyword>
<proteinExistence type="inferred from homology"/>
<evidence type="ECO:0000256" key="4">
    <source>
        <dbReference type="ARBA" id="ARBA00025078"/>
    </source>
</evidence>
<keyword evidence="3" id="KW-0813">Transport</keyword>
<comment type="similarity">
    <text evidence="1">Belongs to the type III secretion exporter family.</text>
</comment>
<name>Q2SE47_HAHCH</name>
<organism evidence="6 7">
    <name type="scientific">Hahella chejuensis (strain KCTC 2396)</name>
    <dbReference type="NCBI Taxonomy" id="349521"/>
    <lineage>
        <taxon>Bacteria</taxon>
        <taxon>Pseudomonadati</taxon>
        <taxon>Pseudomonadota</taxon>
        <taxon>Gammaproteobacteria</taxon>
        <taxon>Oceanospirillales</taxon>
        <taxon>Hahellaceae</taxon>
        <taxon>Hahella</taxon>
    </lineage>
</organism>
<evidence type="ECO:0000313" key="6">
    <source>
        <dbReference type="EMBL" id="ABC31077.1"/>
    </source>
</evidence>
<keyword evidence="6" id="KW-0966">Cell projection</keyword>
<dbReference type="Gene3D" id="3.40.1690.10">
    <property type="entry name" value="secretion proteins EscU"/>
    <property type="match status" value="1"/>
</dbReference>
<feature type="compositionally biased region" description="Polar residues" evidence="5">
    <location>
        <begin position="7"/>
        <end position="21"/>
    </location>
</feature>
<feature type="region of interest" description="Disordered" evidence="5">
    <location>
        <begin position="1"/>
        <end position="21"/>
    </location>
</feature>
<reference evidence="6 7" key="1">
    <citation type="journal article" date="2005" name="Nucleic Acids Res.">
        <title>Genomic blueprint of Hahella chejuensis, a marine microbe producing an algicidal agent.</title>
        <authorList>
            <person name="Jeong H."/>
            <person name="Yim J.H."/>
            <person name="Lee C."/>
            <person name="Choi S.-H."/>
            <person name="Park Y.K."/>
            <person name="Yoon S.H."/>
            <person name="Hur C.-G."/>
            <person name="Kang H.-Y."/>
            <person name="Kim D."/>
            <person name="Lee H.H."/>
            <person name="Park K.H."/>
            <person name="Park S.-H."/>
            <person name="Park H.-S."/>
            <person name="Lee H.K."/>
            <person name="Oh T.K."/>
            <person name="Kim J.F."/>
        </authorList>
    </citation>
    <scope>NUCLEOTIDE SEQUENCE [LARGE SCALE GENOMIC DNA]</scope>
    <source>
        <strain evidence="6 7">KCTC 2396</strain>
    </source>
</reference>
<gene>
    <name evidence="6" type="ordered locus">HCH_04371</name>
</gene>
<dbReference type="GO" id="GO:0005886">
    <property type="term" value="C:plasma membrane"/>
    <property type="evidence" value="ECO:0007669"/>
    <property type="project" value="TreeGrafter"/>
</dbReference>
<keyword evidence="3" id="KW-1006">Bacterial flagellum protein export</keyword>
<dbReference type="eggNOG" id="COG2257">
    <property type="taxonomic scope" value="Bacteria"/>
</dbReference>
<dbReference type="OrthoDB" id="5244399at2"/>
<dbReference type="RefSeq" id="WP_011398144.1">
    <property type="nucleotide sequence ID" value="NC_007645.1"/>
</dbReference>
<evidence type="ECO:0000313" key="7">
    <source>
        <dbReference type="Proteomes" id="UP000000238"/>
    </source>
</evidence>
<dbReference type="GO" id="GO:0009306">
    <property type="term" value="P:protein secretion"/>
    <property type="evidence" value="ECO:0007669"/>
    <property type="project" value="InterPro"/>
</dbReference>
<keyword evidence="7" id="KW-1185">Reference proteome</keyword>